<dbReference type="InterPro" id="IPR043142">
    <property type="entry name" value="PapC-like_C_sf"/>
</dbReference>
<dbReference type="Gene3D" id="2.60.40.3110">
    <property type="match status" value="1"/>
</dbReference>
<evidence type="ECO:0000313" key="13">
    <source>
        <dbReference type="Proteomes" id="UP000036196"/>
    </source>
</evidence>
<dbReference type="SUPFAM" id="SSF141729">
    <property type="entry name" value="FimD N-terminal domain-like"/>
    <property type="match status" value="1"/>
</dbReference>
<evidence type="ECO:0000256" key="6">
    <source>
        <dbReference type="ARBA" id="ARBA00022729"/>
    </source>
</evidence>
<dbReference type="Gene3D" id="2.60.40.2610">
    <property type="entry name" value="Outer membrane usher protein FimD, plug domain"/>
    <property type="match status" value="1"/>
</dbReference>
<dbReference type="Pfam" id="PF13953">
    <property type="entry name" value="PapC_C"/>
    <property type="match status" value="1"/>
</dbReference>
<evidence type="ECO:0000256" key="7">
    <source>
        <dbReference type="ARBA" id="ARBA00023136"/>
    </source>
</evidence>
<feature type="domain" description="PapC-like C-terminal" evidence="10">
    <location>
        <begin position="752"/>
        <end position="807"/>
    </location>
</feature>
<comment type="similarity">
    <text evidence="2">Belongs to the fimbrial export usher family.</text>
</comment>
<evidence type="ECO:0000256" key="4">
    <source>
        <dbReference type="ARBA" id="ARBA00022452"/>
    </source>
</evidence>
<feature type="domain" description="PapC N-terminal" evidence="11">
    <location>
        <begin position="31"/>
        <end position="172"/>
    </location>
</feature>
<dbReference type="GO" id="GO:0009297">
    <property type="term" value="P:pilus assembly"/>
    <property type="evidence" value="ECO:0007669"/>
    <property type="project" value="InterPro"/>
</dbReference>
<dbReference type="InterPro" id="IPR025949">
    <property type="entry name" value="PapC-like_C"/>
</dbReference>
<organism evidence="12 13">
    <name type="scientific">Pluralibacter gergoviae</name>
    <name type="common">Enterobacter gergoviae</name>
    <dbReference type="NCBI Taxonomy" id="61647"/>
    <lineage>
        <taxon>Bacteria</taxon>
        <taxon>Pseudomonadati</taxon>
        <taxon>Pseudomonadota</taxon>
        <taxon>Gammaproteobacteria</taxon>
        <taxon>Enterobacterales</taxon>
        <taxon>Enterobacteriaceae</taxon>
        <taxon>Pluralibacter</taxon>
    </lineage>
</organism>
<evidence type="ECO:0000256" key="3">
    <source>
        <dbReference type="ARBA" id="ARBA00022448"/>
    </source>
</evidence>
<dbReference type="PANTHER" id="PTHR30451">
    <property type="entry name" value="OUTER MEMBRANE USHER PROTEIN"/>
    <property type="match status" value="1"/>
</dbReference>
<sequence>MKALKINKNKLAILISLACATFHVAADDAVEFNTDVLDASDRQNVDLQRFSEGNFVAPGTYLLDVRINGQEIPQQQITYIADPQNAHKTLVCFTPQQLALLALKDEVQPHIRTIAPDCLDISGIDGIRFSNAAGVLDITIPQAWMKYSDPDWTPPERWDNGVNGAIFDYNLSGQATHYLKEGGHYQTLSGYGQTGFNVGAWRFRGQYQMNYGSGGQSARFDWDQFYAYRPLPMHEAKLTVGEIYLDSQVFDSVRFTGVNLASDERMLPPSLQGYAPQVHGIAKSNAKVTISQQGRVIYQTTVPAGPFNIEDLRSSVRGQLDVRVEEQDGSVQTFQVSTADIPYLTRPGYVRYNNAFGRPSRYSHDIEGPAFYSGDFSWGISNAWSLYGGAFIAGNRYNAGSLGVGRDLSWFGAVSADVTQTMSRVKDESRQQGRSFKLSYAKTFDDYHSTISFAGYRFSQRSYRTFAQFLEEQYDNDDSDGRERQMYTVAANKTFFADEPRLATTLYLTFTHQNYWDQQSQNRYGLSIGHSFTVAGIGGISTNLAAYRSEYQGSTDDSVSLSVSIPWGDGRSVEYQMQNNGDRTSQMASYSDNRDSNNSWRLRAGASEEGHGAFDGYYKHRSSMAELESNVNWEQERYVSVGGTVRGGFTATRHGAALHNSQASMNTARVMVDTDGVADVPLNGQLAHSNRFGIAVVPDIVSYHSFDTRIDVDAMDEDIAATKAIATSTLTEGAIGYQHFAVARGGKMMVLLRMDNGSVPPFGSEVLNSSGVNVGMVMDDGEAWLEGVKPEEMLSLSWNGSRQCQVRTPKTVNTQGKVLLPCQPLPQTK</sequence>
<keyword evidence="4" id="KW-1134">Transmembrane beta strand</keyword>
<gene>
    <name evidence="12" type="ORF">ABW06_07565</name>
</gene>
<keyword evidence="6 9" id="KW-0732">Signal</keyword>
<evidence type="ECO:0000256" key="2">
    <source>
        <dbReference type="ARBA" id="ARBA00008064"/>
    </source>
</evidence>
<dbReference type="STRING" id="61647.LG71_07085"/>
<dbReference type="AlphaFoldDB" id="A0A0J5M8L6"/>
<dbReference type="Proteomes" id="UP000036196">
    <property type="component" value="Unassembled WGS sequence"/>
</dbReference>
<name>A0A0J5M8L6_PLUGE</name>
<dbReference type="InterPro" id="IPR042186">
    <property type="entry name" value="FimD_plug_dom"/>
</dbReference>
<keyword evidence="5" id="KW-0812">Transmembrane</keyword>
<keyword evidence="8" id="KW-0998">Cell outer membrane</keyword>
<dbReference type="eggNOG" id="COG3188">
    <property type="taxonomic scope" value="Bacteria"/>
</dbReference>
<dbReference type="PANTHER" id="PTHR30451:SF10">
    <property type="entry name" value="OUTER MEMBRANE USHER PROTEIN YFCU-RELATED"/>
    <property type="match status" value="1"/>
</dbReference>
<dbReference type="Pfam" id="PF13954">
    <property type="entry name" value="PapC_N"/>
    <property type="match status" value="1"/>
</dbReference>
<dbReference type="InterPro" id="IPR025885">
    <property type="entry name" value="PapC_N"/>
</dbReference>
<dbReference type="InterPro" id="IPR000015">
    <property type="entry name" value="Fimb_usher"/>
</dbReference>
<accession>A0A0J5M8L6</accession>
<evidence type="ECO:0000313" key="12">
    <source>
        <dbReference type="EMBL" id="KMK14686.1"/>
    </source>
</evidence>
<reference evidence="12 13" key="1">
    <citation type="submission" date="2015-05" db="EMBL/GenBank/DDBJ databases">
        <title>Genome sequences of Pluralibacter gergoviae.</title>
        <authorList>
            <person name="Greninger A.L."/>
            <person name="Miller S."/>
        </authorList>
    </citation>
    <scope>NUCLEOTIDE SEQUENCE [LARGE SCALE GENOMIC DNA]</scope>
    <source>
        <strain evidence="12 13">JS81F13</strain>
    </source>
</reference>
<dbReference type="FunFam" id="2.60.40.3110:FF:000001">
    <property type="entry name" value="Putative fimbrial outer membrane usher"/>
    <property type="match status" value="1"/>
</dbReference>
<evidence type="ECO:0000256" key="8">
    <source>
        <dbReference type="ARBA" id="ARBA00023237"/>
    </source>
</evidence>
<comment type="subcellular location">
    <subcellularLocation>
        <location evidence="1">Cell outer membrane</location>
        <topology evidence="1">Multi-pass membrane protein</topology>
    </subcellularLocation>
</comment>
<dbReference type="EMBL" id="LDZF01000006">
    <property type="protein sequence ID" value="KMK14686.1"/>
    <property type="molecule type" value="Genomic_DNA"/>
</dbReference>
<evidence type="ECO:0000256" key="1">
    <source>
        <dbReference type="ARBA" id="ARBA00004571"/>
    </source>
</evidence>
<evidence type="ECO:0000256" key="5">
    <source>
        <dbReference type="ARBA" id="ARBA00022692"/>
    </source>
</evidence>
<dbReference type="RefSeq" id="WP_048278593.1">
    <property type="nucleotide sequence ID" value="NZ_LDZF01000006.1"/>
</dbReference>
<evidence type="ECO:0000259" key="11">
    <source>
        <dbReference type="Pfam" id="PF13954"/>
    </source>
</evidence>
<dbReference type="GO" id="GO:0009279">
    <property type="term" value="C:cell outer membrane"/>
    <property type="evidence" value="ECO:0007669"/>
    <property type="project" value="UniProtKB-SubCell"/>
</dbReference>
<protein>
    <submittedName>
        <fullName evidence="12">Fimbrial assembly protein</fullName>
    </submittedName>
</protein>
<feature type="signal peptide" evidence="9">
    <location>
        <begin position="1"/>
        <end position="25"/>
    </location>
</feature>
<comment type="caution">
    <text evidence="12">The sequence shown here is derived from an EMBL/GenBank/DDBJ whole genome shotgun (WGS) entry which is preliminary data.</text>
</comment>
<proteinExistence type="inferred from homology"/>
<dbReference type="GO" id="GO:0015473">
    <property type="term" value="F:fimbrial usher porin activity"/>
    <property type="evidence" value="ECO:0007669"/>
    <property type="project" value="InterPro"/>
</dbReference>
<keyword evidence="7" id="KW-0472">Membrane</keyword>
<dbReference type="InterPro" id="IPR037224">
    <property type="entry name" value="PapC_N_sf"/>
</dbReference>
<keyword evidence="13" id="KW-1185">Reference proteome</keyword>
<dbReference type="Gene3D" id="3.10.20.410">
    <property type="match status" value="1"/>
</dbReference>
<dbReference type="PATRIC" id="fig|61647.15.peg.4750"/>
<dbReference type="Pfam" id="PF00577">
    <property type="entry name" value="Usher"/>
    <property type="match status" value="1"/>
</dbReference>
<keyword evidence="3" id="KW-0813">Transport</keyword>
<dbReference type="Gene3D" id="2.60.40.2070">
    <property type="match status" value="1"/>
</dbReference>
<feature type="chain" id="PRO_5005262668" evidence="9">
    <location>
        <begin position="26"/>
        <end position="829"/>
    </location>
</feature>
<evidence type="ECO:0000256" key="9">
    <source>
        <dbReference type="SAM" id="SignalP"/>
    </source>
</evidence>
<evidence type="ECO:0000259" key="10">
    <source>
        <dbReference type="Pfam" id="PF13953"/>
    </source>
</evidence>